<evidence type="ECO:0000313" key="21">
    <source>
        <dbReference type="Proteomes" id="UP000824082"/>
    </source>
</evidence>
<keyword evidence="10 18" id="KW-0808">Transferase</keyword>
<organism evidence="20 21">
    <name type="scientific">Candidatus Egerieicola faecale</name>
    <dbReference type="NCBI Taxonomy" id="2840774"/>
    <lineage>
        <taxon>Bacteria</taxon>
        <taxon>Bacillati</taxon>
        <taxon>Bacillota</taxon>
        <taxon>Clostridia</taxon>
        <taxon>Eubacteriales</taxon>
        <taxon>Oscillospiraceae</taxon>
        <taxon>Oscillospiraceae incertae sedis</taxon>
        <taxon>Candidatus Egerieicola</taxon>
    </lineage>
</organism>
<comment type="subcellular location">
    <subcellularLocation>
        <location evidence="2">Cell membrane</location>
        <topology evidence="2">Multi-pass membrane protein</topology>
    </subcellularLocation>
</comment>
<evidence type="ECO:0000313" key="20">
    <source>
        <dbReference type="EMBL" id="HIU41619.1"/>
    </source>
</evidence>
<dbReference type="GO" id="GO:0016024">
    <property type="term" value="P:CDP-diacylglycerol biosynthetic process"/>
    <property type="evidence" value="ECO:0007669"/>
    <property type="project" value="TreeGrafter"/>
</dbReference>
<evidence type="ECO:0000256" key="7">
    <source>
        <dbReference type="ARBA" id="ARBA00019373"/>
    </source>
</evidence>
<feature type="transmembrane region" description="Helical" evidence="19">
    <location>
        <begin position="77"/>
        <end position="98"/>
    </location>
</feature>
<feature type="transmembrane region" description="Helical" evidence="19">
    <location>
        <begin position="206"/>
        <end position="225"/>
    </location>
</feature>
<accession>A0A9D1LJ16</accession>
<proteinExistence type="inferred from homology"/>
<evidence type="ECO:0000256" key="17">
    <source>
        <dbReference type="ARBA" id="ARBA00023264"/>
    </source>
</evidence>
<dbReference type="PANTHER" id="PTHR46382">
    <property type="entry name" value="PHOSPHATIDATE CYTIDYLYLTRANSFERASE"/>
    <property type="match status" value="1"/>
</dbReference>
<keyword evidence="16" id="KW-0594">Phospholipid biosynthesis</keyword>
<feature type="transmembrane region" description="Helical" evidence="19">
    <location>
        <begin position="52"/>
        <end position="71"/>
    </location>
</feature>
<evidence type="ECO:0000256" key="15">
    <source>
        <dbReference type="ARBA" id="ARBA00023136"/>
    </source>
</evidence>
<evidence type="ECO:0000256" key="9">
    <source>
        <dbReference type="ARBA" id="ARBA00022516"/>
    </source>
</evidence>
<protein>
    <recommendedName>
        <fullName evidence="7 18">Phosphatidate cytidylyltransferase</fullName>
        <ecNumber evidence="6 18">2.7.7.41</ecNumber>
    </recommendedName>
</protein>
<evidence type="ECO:0000256" key="18">
    <source>
        <dbReference type="RuleBase" id="RU003938"/>
    </source>
</evidence>
<feature type="transmembrane region" description="Helical" evidence="19">
    <location>
        <begin position="175"/>
        <end position="200"/>
    </location>
</feature>
<evidence type="ECO:0000256" key="11">
    <source>
        <dbReference type="ARBA" id="ARBA00022692"/>
    </source>
</evidence>
<evidence type="ECO:0000256" key="16">
    <source>
        <dbReference type="ARBA" id="ARBA00023209"/>
    </source>
</evidence>
<reference evidence="20" key="2">
    <citation type="journal article" date="2021" name="PeerJ">
        <title>Extensive microbial diversity within the chicken gut microbiome revealed by metagenomics and culture.</title>
        <authorList>
            <person name="Gilroy R."/>
            <person name="Ravi A."/>
            <person name="Getino M."/>
            <person name="Pursley I."/>
            <person name="Horton D.L."/>
            <person name="Alikhan N.F."/>
            <person name="Baker D."/>
            <person name="Gharbi K."/>
            <person name="Hall N."/>
            <person name="Watson M."/>
            <person name="Adriaenssens E.M."/>
            <person name="Foster-Nyarko E."/>
            <person name="Jarju S."/>
            <person name="Secka A."/>
            <person name="Antonio M."/>
            <person name="Oren A."/>
            <person name="Chaudhuri R.R."/>
            <person name="La Ragione R."/>
            <person name="Hildebrand F."/>
            <person name="Pallen M.J."/>
        </authorList>
    </citation>
    <scope>NUCLEOTIDE SEQUENCE</scope>
    <source>
        <strain evidence="20">4509</strain>
    </source>
</reference>
<comment type="pathway">
    <text evidence="4">Lipid metabolism.</text>
</comment>
<comment type="pathway">
    <text evidence="3 18">Phospholipid metabolism; CDP-diacylglycerol biosynthesis; CDP-diacylglycerol from sn-glycerol 3-phosphate: step 3/3.</text>
</comment>
<evidence type="ECO:0000256" key="3">
    <source>
        <dbReference type="ARBA" id="ARBA00005119"/>
    </source>
</evidence>
<keyword evidence="15 19" id="KW-0472">Membrane</keyword>
<dbReference type="GO" id="GO:0005886">
    <property type="term" value="C:plasma membrane"/>
    <property type="evidence" value="ECO:0007669"/>
    <property type="project" value="UniProtKB-SubCell"/>
</dbReference>
<evidence type="ECO:0000256" key="6">
    <source>
        <dbReference type="ARBA" id="ARBA00012487"/>
    </source>
</evidence>
<dbReference type="AlphaFoldDB" id="A0A9D1LJ16"/>
<evidence type="ECO:0000256" key="2">
    <source>
        <dbReference type="ARBA" id="ARBA00004651"/>
    </source>
</evidence>
<keyword evidence="12 18" id="KW-0548">Nucleotidyltransferase</keyword>
<evidence type="ECO:0000256" key="5">
    <source>
        <dbReference type="ARBA" id="ARBA00010185"/>
    </source>
</evidence>
<dbReference type="PANTHER" id="PTHR46382:SF1">
    <property type="entry name" value="PHOSPHATIDATE CYTIDYLYLTRANSFERASE"/>
    <property type="match status" value="1"/>
</dbReference>
<evidence type="ECO:0000256" key="13">
    <source>
        <dbReference type="ARBA" id="ARBA00022989"/>
    </source>
</evidence>
<keyword evidence="17" id="KW-1208">Phospholipid metabolism</keyword>
<comment type="similarity">
    <text evidence="5 18">Belongs to the CDS family.</text>
</comment>
<name>A0A9D1LJ16_9FIRM</name>
<reference evidence="20" key="1">
    <citation type="submission" date="2020-10" db="EMBL/GenBank/DDBJ databases">
        <authorList>
            <person name="Gilroy R."/>
        </authorList>
    </citation>
    <scope>NUCLEOTIDE SEQUENCE</scope>
    <source>
        <strain evidence="20">4509</strain>
    </source>
</reference>
<evidence type="ECO:0000256" key="1">
    <source>
        <dbReference type="ARBA" id="ARBA00001698"/>
    </source>
</evidence>
<dbReference type="Pfam" id="PF01148">
    <property type="entry name" value="CTP_transf_1"/>
    <property type="match status" value="1"/>
</dbReference>
<feature type="transmembrane region" description="Helical" evidence="19">
    <location>
        <begin position="254"/>
        <end position="273"/>
    </location>
</feature>
<evidence type="ECO:0000256" key="14">
    <source>
        <dbReference type="ARBA" id="ARBA00023098"/>
    </source>
</evidence>
<keyword evidence="9" id="KW-0444">Lipid biosynthesis</keyword>
<dbReference type="Proteomes" id="UP000824082">
    <property type="component" value="Unassembled WGS sequence"/>
</dbReference>
<evidence type="ECO:0000256" key="4">
    <source>
        <dbReference type="ARBA" id="ARBA00005189"/>
    </source>
</evidence>
<dbReference type="PROSITE" id="PS01315">
    <property type="entry name" value="CDS"/>
    <property type="match status" value="1"/>
</dbReference>
<sequence length="274" mass="29760">MKMRILSALIGIPLTCVVLLFYQTPVLNCAMALLIGIAAYEMTWRTGMVKNRVMVTAAIVCTAAAPLLMMVPNRSYWLGWLLLAFLAVEIGTFFVCHMTADFQQLSVTIVSAFFLAAAFGSLVLLRDMAGVVGLYYIMFSFVCAWISDGGAYFVGRAFGRHKMCPRISPKKTWEGLVGGLVIGVAAICLYSWIFSCFVPLNVNYPLVILVGVLGSLLSVFGDLCASIMKRHAEIKDFGNLIPGHGGILDRFDSMLFLSPFLCLVLGLGGIVALA</sequence>
<feature type="transmembrane region" description="Helical" evidence="19">
    <location>
        <begin position="12"/>
        <end position="40"/>
    </location>
</feature>
<keyword evidence="13 19" id="KW-1133">Transmembrane helix</keyword>
<dbReference type="GO" id="GO:0004605">
    <property type="term" value="F:phosphatidate cytidylyltransferase activity"/>
    <property type="evidence" value="ECO:0007669"/>
    <property type="project" value="UniProtKB-EC"/>
</dbReference>
<keyword evidence="11 18" id="KW-0812">Transmembrane</keyword>
<evidence type="ECO:0000256" key="12">
    <source>
        <dbReference type="ARBA" id="ARBA00022695"/>
    </source>
</evidence>
<evidence type="ECO:0000256" key="8">
    <source>
        <dbReference type="ARBA" id="ARBA00022475"/>
    </source>
</evidence>
<feature type="transmembrane region" description="Helical" evidence="19">
    <location>
        <begin position="105"/>
        <end position="125"/>
    </location>
</feature>
<dbReference type="EC" id="2.7.7.41" evidence="6 18"/>
<comment type="catalytic activity">
    <reaction evidence="1 18">
        <text>a 1,2-diacyl-sn-glycero-3-phosphate + CTP + H(+) = a CDP-1,2-diacyl-sn-glycerol + diphosphate</text>
        <dbReference type="Rhea" id="RHEA:16229"/>
        <dbReference type="ChEBI" id="CHEBI:15378"/>
        <dbReference type="ChEBI" id="CHEBI:33019"/>
        <dbReference type="ChEBI" id="CHEBI:37563"/>
        <dbReference type="ChEBI" id="CHEBI:58332"/>
        <dbReference type="ChEBI" id="CHEBI:58608"/>
        <dbReference type="EC" id="2.7.7.41"/>
    </reaction>
</comment>
<evidence type="ECO:0000256" key="19">
    <source>
        <dbReference type="SAM" id="Phobius"/>
    </source>
</evidence>
<dbReference type="EMBL" id="DVMX01000068">
    <property type="protein sequence ID" value="HIU41619.1"/>
    <property type="molecule type" value="Genomic_DNA"/>
</dbReference>
<keyword evidence="14" id="KW-0443">Lipid metabolism</keyword>
<dbReference type="InterPro" id="IPR000374">
    <property type="entry name" value="PC_trans"/>
</dbReference>
<keyword evidence="8" id="KW-1003">Cell membrane</keyword>
<gene>
    <name evidence="20" type="ORF">IAD19_03610</name>
</gene>
<comment type="caution">
    <text evidence="20">The sequence shown here is derived from an EMBL/GenBank/DDBJ whole genome shotgun (WGS) entry which is preliminary data.</text>
</comment>
<evidence type="ECO:0000256" key="10">
    <source>
        <dbReference type="ARBA" id="ARBA00022679"/>
    </source>
</evidence>
<feature type="transmembrane region" description="Helical" evidence="19">
    <location>
        <begin position="131"/>
        <end position="154"/>
    </location>
</feature>